<dbReference type="PROSITE" id="PS51371">
    <property type="entry name" value="CBS"/>
    <property type="match status" value="2"/>
</dbReference>
<dbReference type="SUPFAM" id="SSF54631">
    <property type="entry name" value="CBS-domain pair"/>
    <property type="match status" value="1"/>
</dbReference>
<dbReference type="InterPro" id="IPR000644">
    <property type="entry name" value="CBS_dom"/>
</dbReference>
<dbReference type="KEGG" id="aft:BBF96_07885"/>
<dbReference type="SUPFAM" id="SSF55874">
    <property type="entry name" value="ATPase domain of HSP90 chaperone/DNA topoisomerase II/histidine kinase"/>
    <property type="match status" value="1"/>
</dbReference>
<dbReference type="Pfam" id="PF00571">
    <property type="entry name" value="CBS"/>
    <property type="match status" value="2"/>
</dbReference>
<proteinExistence type="predicted"/>
<evidence type="ECO:0000256" key="1">
    <source>
        <dbReference type="ARBA" id="ARBA00023122"/>
    </source>
</evidence>
<evidence type="ECO:0000256" key="2">
    <source>
        <dbReference type="PROSITE-ProRule" id="PRU00703"/>
    </source>
</evidence>
<dbReference type="Gene3D" id="3.10.580.10">
    <property type="entry name" value="CBS-domain"/>
    <property type="match status" value="2"/>
</dbReference>
<sequence>MDNRERFFQVESPFVQKLASDLKAKDVMTYNVITLAVDQKVKQAKEIMRLKKISGLPIIDEKNRVVGIISIDDIIRWLEEQDPEGEIGRYMTRNVVTVREDQLIIEILKMFKRYKYGRFPVVNNENVLTGIITPGDVLIKFLHILEEHMSSRSPELVRKKVKGFEKDLKFDNRKLVKLSFEIEGGDLSQAGEASSQLKSILAKSGRYSDDFLRKVAIVSYEAEVNVVIHAYRGVMTAFISPDFVKIVVADEGPGIVDIELALQPGWSTASEQVRELGFGAGMGLYNMKRWADDLMIESVPGKGTIITAIIYNRKGEG</sequence>
<keyword evidence="5" id="KW-1185">Reference proteome</keyword>
<feature type="domain" description="CBS" evidence="3">
    <location>
        <begin position="28"/>
        <end position="84"/>
    </location>
</feature>
<dbReference type="CDD" id="cd02205">
    <property type="entry name" value="CBS_pair_SF"/>
    <property type="match status" value="1"/>
</dbReference>
<dbReference type="AlphaFoldDB" id="A0A3Q9HSP0"/>
<evidence type="ECO:0000313" key="4">
    <source>
        <dbReference type="EMBL" id="AZR74865.1"/>
    </source>
</evidence>
<dbReference type="PANTHER" id="PTHR43080">
    <property type="entry name" value="CBS DOMAIN-CONTAINING PROTEIN CBSX3, MITOCHONDRIAL"/>
    <property type="match status" value="1"/>
</dbReference>
<gene>
    <name evidence="4" type="ORF">BBF96_07885</name>
</gene>
<accession>A0A3Q9HSP0</accession>
<dbReference type="InterPro" id="IPR051257">
    <property type="entry name" value="Diverse_CBS-Domain"/>
</dbReference>
<keyword evidence="1 2" id="KW-0129">CBS domain</keyword>
<dbReference type="Pfam" id="PF13581">
    <property type="entry name" value="HATPase_c_2"/>
    <property type="match status" value="1"/>
</dbReference>
<protein>
    <recommendedName>
        <fullName evidence="3">CBS domain-containing protein</fullName>
    </recommendedName>
</protein>
<dbReference type="PANTHER" id="PTHR43080:SF2">
    <property type="entry name" value="CBS DOMAIN-CONTAINING PROTEIN"/>
    <property type="match status" value="1"/>
</dbReference>
<organism evidence="4 5">
    <name type="scientific">Anoxybacter fermentans</name>
    <dbReference type="NCBI Taxonomy" id="1323375"/>
    <lineage>
        <taxon>Bacteria</taxon>
        <taxon>Bacillati</taxon>
        <taxon>Bacillota</taxon>
        <taxon>Clostridia</taxon>
        <taxon>Halanaerobiales</taxon>
        <taxon>Anoxybacter</taxon>
    </lineage>
</organism>
<name>A0A3Q9HSP0_9FIRM</name>
<dbReference type="InterPro" id="IPR003594">
    <property type="entry name" value="HATPase_dom"/>
</dbReference>
<dbReference type="Proteomes" id="UP000267250">
    <property type="component" value="Chromosome"/>
</dbReference>
<reference evidence="4 5" key="1">
    <citation type="submission" date="2016-07" db="EMBL/GenBank/DDBJ databases">
        <title>Genome and transcriptome analysis of iron-reducing fermentative bacteria Anoxybacter fermentans.</title>
        <authorList>
            <person name="Zeng X."/>
            <person name="Shao Z."/>
        </authorList>
    </citation>
    <scope>NUCLEOTIDE SEQUENCE [LARGE SCALE GENOMIC DNA]</scope>
    <source>
        <strain evidence="4 5">DY22613</strain>
    </source>
</reference>
<evidence type="ECO:0000313" key="5">
    <source>
        <dbReference type="Proteomes" id="UP000267250"/>
    </source>
</evidence>
<feature type="domain" description="CBS" evidence="3">
    <location>
        <begin position="91"/>
        <end position="147"/>
    </location>
</feature>
<dbReference type="InterPro" id="IPR046342">
    <property type="entry name" value="CBS_dom_sf"/>
</dbReference>
<dbReference type="SMART" id="SM00116">
    <property type="entry name" value="CBS"/>
    <property type="match status" value="2"/>
</dbReference>
<dbReference type="InterPro" id="IPR036890">
    <property type="entry name" value="HATPase_C_sf"/>
</dbReference>
<evidence type="ECO:0000259" key="3">
    <source>
        <dbReference type="PROSITE" id="PS51371"/>
    </source>
</evidence>
<dbReference type="EMBL" id="CP016379">
    <property type="protein sequence ID" value="AZR74865.1"/>
    <property type="molecule type" value="Genomic_DNA"/>
</dbReference>
<dbReference type="Gene3D" id="3.30.565.10">
    <property type="entry name" value="Histidine kinase-like ATPase, C-terminal domain"/>
    <property type="match status" value="1"/>
</dbReference>